<dbReference type="Proteomes" id="UP000828390">
    <property type="component" value="Unassembled WGS sequence"/>
</dbReference>
<protein>
    <submittedName>
        <fullName evidence="1">Uncharacterized protein</fullName>
    </submittedName>
</protein>
<accession>A0A9D4H9W7</accession>
<comment type="caution">
    <text evidence="1">The sequence shown here is derived from an EMBL/GenBank/DDBJ whole genome shotgun (WGS) entry which is preliminary data.</text>
</comment>
<organism evidence="1 2">
    <name type="scientific">Dreissena polymorpha</name>
    <name type="common">Zebra mussel</name>
    <name type="synonym">Mytilus polymorpha</name>
    <dbReference type="NCBI Taxonomy" id="45954"/>
    <lineage>
        <taxon>Eukaryota</taxon>
        <taxon>Metazoa</taxon>
        <taxon>Spiralia</taxon>
        <taxon>Lophotrochozoa</taxon>
        <taxon>Mollusca</taxon>
        <taxon>Bivalvia</taxon>
        <taxon>Autobranchia</taxon>
        <taxon>Heteroconchia</taxon>
        <taxon>Euheterodonta</taxon>
        <taxon>Imparidentia</taxon>
        <taxon>Neoheterodontei</taxon>
        <taxon>Myida</taxon>
        <taxon>Dreissenoidea</taxon>
        <taxon>Dreissenidae</taxon>
        <taxon>Dreissena</taxon>
    </lineage>
</organism>
<reference evidence="1" key="2">
    <citation type="submission" date="2020-11" db="EMBL/GenBank/DDBJ databases">
        <authorList>
            <person name="McCartney M.A."/>
            <person name="Auch B."/>
            <person name="Kono T."/>
            <person name="Mallez S."/>
            <person name="Becker A."/>
            <person name="Gohl D.M."/>
            <person name="Silverstein K.A.T."/>
            <person name="Koren S."/>
            <person name="Bechman K.B."/>
            <person name="Herman A."/>
            <person name="Abrahante J.E."/>
            <person name="Garbe J."/>
        </authorList>
    </citation>
    <scope>NUCLEOTIDE SEQUENCE</scope>
    <source>
        <strain evidence="1">Duluth1</strain>
        <tissue evidence="1">Whole animal</tissue>
    </source>
</reference>
<reference evidence="1" key="1">
    <citation type="journal article" date="2019" name="bioRxiv">
        <title>The Genome of the Zebra Mussel, Dreissena polymorpha: A Resource for Invasive Species Research.</title>
        <authorList>
            <person name="McCartney M.A."/>
            <person name="Auch B."/>
            <person name="Kono T."/>
            <person name="Mallez S."/>
            <person name="Zhang Y."/>
            <person name="Obille A."/>
            <person name="Becker A."/>
            <person name="Abrahante J.E."/>
            <person name="Garbe J."/>
            <person name="Badalamenti J.P."/>
            <person name="Herman A."/>
            <person name="Mangelson H."/>
            <person name="Liachko I."/>
            <person name="Sullivan S."/>
            <person name="Sone E.D."/>
            <person name="Koren S."/>
            <person name="Silverstein K.A.T."/>
            <person name="Beckman K.B."/>
            <person name="Gohl D.M."/>
        </authorList>
    </citation>
    <scope>NUCLEOTIDE SEQUENCE</scope>
    <source>
        <strain evidence="1">Duluth1</strain>
        <tissue evidence="1">Whole animal</tissue>
    </source>
</reference>
<evidence type="ECO:0000313" key="1">
    <source>
        <dbReference type="EMBL" id="KAH3831145.1"/>
    </source>
</evidence>
<dbReference type="AlphaFoldDB" id="A0A9D4H9W7"/>
<keyword evidence="2" id="KW-1185">Reference proteome</keyword>
<dbReference type="EMBL" id="JAIWYP010000004">
    <property type="protein sequence ID" value="KAH3831145.1"/>
    <property type="molecule type" value="Genomic_DNA"/>
</dbReference>
<evidence type="ECO:0000313" key="2">
    <source>
        <dbReference type="Proteomes" id="UP000828390"/>
    </source>
</evidence>
<sequence>MAQRSAAVMMMEERAFRCSLDSNENSPLADRPARNFWLPKYSDKSVARMFNLQTAVNTDIYFDMAKQDCNLQ</sequence>
<name>A0A9D4H9W7_DREPO</name>
<gene>
    <name evidence="1" type="ORF">DPMN_104407</name>
</gene>
<proteinExistence type="predicted"/>